<evidence type="ECO:0000256" key="5">
    <source>
        <dbReference type="ARBA" id="ARBA00022989"/>
    </source>
</evidence>
<dbReference type="Pfam" id="PF03176">
    <property type="entry name" value="MMPL"/>
    <property type="match status" value="2"/>
</dbReference>
<sequence>MKLRSWARPLLIILVIFGWLAVGGAGGQTFGKLSEVQENDSAAFLPSSAESTEAADLHAEFAPTESVPALLAVEGGAQDVATVQTFVDDVLSVPLEGDPEGRTVGDVTLTGPQGQGPTAIPSEDGEAILVSFAVDAEVFDEMAGEESIGQLYVDTLRTAWEEAETGLTGYVTGPAGLVADLVEAFGGIDGILLLVALGVVLIILLIVYRSPVLPFLVLATSMLALTGAIIAVYALANADVITLNGQSQGIMFILVVGATTDYALLLVARYREELLRIRSPYAALAKAWRRSLEPIAASAGTVVLGLLVLLLSDLKSNAALGPAGAIGIAASFLAALTLLPALLLIGGKHARGVFWPAMPRYRGDDAHEAEETVEAVEARAGIWGRVSRFVDSRPRAVWAAAALGLVVLAAFVPTFKSGGLGERDIFTAETESVTGFEFLEQHFDAGATSPIRVIAAEGAAQDVLDAVSGVEGITEAYLLTPAVAAGAPAGAVPEDPIVVDGLVEINGVTQVSASSAEALDIVADVREAVHAVDAEALVGGQAAESLDTRLTSERDLKIILPTILAVILVVLMLLLRSILAPVLIIVANVLSFAATMGLSALVFNHVLGFPGTDPSVPLLGFVFLVALGVDYSIFLMSRAREESLQHGAREGVRRALAVTGGVITSAGIVLAATFAALGVIPLIFLAQIAFIVAAGVLIDTFVVRSLLVPGLIGDIGRRAWWPAKKIAD</sequence>
<feature type="transmembrane region" description="Helical" evidence="7">
    <location>
        <begin position="615"/>
        <end position="634"/>
    </location>
</feature>
<feature type="transmembrane region" description="Helical" evidence="7">
    <location>
        <begin position="683"/>
        <end position="707"/>
    </location>
</feature>
<feature type="transmembrane region" description="Helical" evidence="7">
    <location>
        <begin position="582"/>
        <end position="603"/>
    </location>
</feature>
<comment type="similarity">
    <text evidence="2">Belongs to the resistance-nodulation-cell division (RND) (TC 2.A.6) family. MmpL subfamily.</text>
</comment>
<feature type="transmembrane region" description="Helical" evidence="7">
    <location>
        <begin position="248"/>
        <end position="270"/>
    </location>
</feature>
<dbReference type="InterPro" id="IPR004869">
    <property type="entry name" value="MMPL_dom"/>
</dbReference>
<evidence type="ECO:0000256" key="7">
    <source>
        <dbReference type="SAM" id="Phobius"/>
    </source>
</evidence>
<feature type="domain" description="Membrane transport protein MMPL" evidence="8">
    <location>
        <begin position="44"/>
        <end position="396"/>
    </location>
</feature>
<name>A0ABT8G656_9MICO</name>
<keyword evidence="5 7" id="KW-1133">Transmembrane helix</keyword>
<dbReference type="RefSeq" id="WP_301131025.1">
    <property type="nucleotide sequence ID" value="NZ_JAUHPW010000001.1"/>
</dbReference>
<feature type="transmembrane region" description="Helical" evidence="7">
    <location>
        <begin position="190"/>
        <end position="208"/>
    </location>
</feature>
<keyword evidence="6 7" id="KW-0472">Membrane</keyword>
<dbReference type="EMBL" id="JAUHPW010000001">
    <property type="protein sequence ID" value="MDN4474626.1"/>
    <property type="molecule type" value="Genomic_DNA"/>
</dbReference>
<dbReference type="SUPFAM" id="SSF82866">
    <property type="entry name" value="Multidrug efflux transporter AcrB transmembrane domain"/>
    <property type="match status" value="2"/>
</dbReference>
<comment type="subcellular location">
    <subcellularLocation>
        <location evidence="1">Cell membrane</location>
        <topology evidence="1">Multi-pass membrane protein</topology>
    </subcellularLocation>
</comment>
<feature type="transmembrane region" description="Helical" evidence="7">
    <location>
        <begin position="396"/>
        <end position="415"/>
    </location>
</feature>
<dbReference type="PANTHER" id="PTHR33406:SF6">
    <property type="entry name" value="MEMBRANE PROTEIN YDGH-RELATED"/>
    <property type="match status" value="1"/>
</dbReference>
<feature type="transmembrane region" description="Helical" evidence="7">
    <location>
        <begin position="323"/>
        <end position="345"/>
    </location>
</feature>
<keyword evidence="4 7" id="KW-0812">Transmembrane</keyword>
<reference evidence="9" key="1">
    <citation type="submission" date="2023-06" db="EMBL/GenBank/DDBJ databases">
        <title>Sysu t00192.</title>
        <authorList>
            <person name="Gao L."/>
            <person name="Fang B.-Z."/>
            <person name="Li W.-J."/>
        </authorList>
    </citation>
    <scope>NUCLEOTIDE SEQUENCE</scope>
    <source>
        <strain evidence="9">SYSU T00192</strain>
    </source>
</reference>
<gene>
    <name evidence="9" type="ORF">QQX09_02030</name>
</gene>
<evidence type="ECO:0000256" key="2">
    <source>
        <dbReference type="ARBA" id="ARBA00010157"/>
    </source>
</evidence>
<evidence type="ECO:0000259" key="8">
    <source>
        <dbReference type="Pfam" id="PF03176"/>
    </source>
</evidence>
<dbReference type="InterPro" id="IPR050545">
    <property type="entry name" value="Mycobact_MmpL"/>
</dbReference>
<feature type="transmembrane region" description="Helical" evidence="7">
    <location>
        <begin position="291"/>
        <end position="311"/>
    </location>
</feature>
<keyword evidence="3" id="KW-1003">Cell membrane</keyword>
<keyword evidence="10" id="KW-1185">Reference proteome</keyword>
<feature type="transmembrane region" description="Helical" evidence="7">
    <location>
        <begin position="558"/>
        <end position="575"/>
    </location>
</feature>
<protein>
    <submittedName>
        <fullName evidence="9">MMPL family transporter</fullName>
    </submittedName>
</protein>
<feature type="transmembrane region" description="Helical" evidence="7">
    <location>
        <begin position="215"/>
        <end position="236"/>
    </location>
</feature>
<dbReference type="PANTHER" id="PTHR33406">
    <property type="entry name" value="MEMBRANE PROTEIN MJ1562-RELATED"/>
    <property type="match status" value="1"/>
</dbReference>
<evidence type="ECO:0000313" key="10">
    <source>
        <dbReference type="Proteomes" id="UP001172728"/>
    </source>
</evidence>
<evidence type="ECO:0000256" key="1">
    <source>
        <dbReference type="ARBA" id="ARBA00004651"/>
    </source>
</evidence>
<dbReference type="Proteomes" id="UP001172728">
    <property type="component" value="Unassembled WGS sequence"/>
</dbReference>
<feature type="domain" description="Membrane transport protein MMPL" evidence="8">
    <location>
        <begin position="429"/>
        <end position="725"/>
    </location>
</feature>
<organism evidence="9 10">
    <name type="scientific">Demequina litoralis</name>
    <dbReference type="NCBI Taxonomy" id="3051660"/>
    <lineage>
        <taxon>Bacteria</taxon>
        <taxon>Bacillati</taxon>
        <taxon>Actinomycetota</taxon>
        <taxon>Actinomycetes</taxon>
        <taxon>Micrococcales</taxon>
        <taxon>Demequinaceae</taxon>
        <taxon>Demequina</taxon>
    </lineage>
</organism>
<evidence type="ECO:0000313" key="9">
    <source>
        <dbReference type="EMBL" id="MDN4474626.1"/>
    </source>
</evidence>
<comment type="caution">
    <text evidence="9">The sequence shown here is derived from an EMBL/GenBank/DDBJ whole genome shotgun (WGS) entry which is preliminary data.</text>
</comment>
<accession>A0ABT8G656</accession>
<evidence type="ECO:0000256" key="4">
    <source>
        <dbReference type="ARBA" id="ARBA00022692"/>
    </source>
</evidence>
<dbReference type="Gene3D" id="1.20.1640.10">
    <property type="entry name" value="Multidrug efflux transporter AcrB transmembrane domain"/>
    <property type="match status" value="2"/>
</dbReference>
<evidence type="ECO:0000256" key="3">
    <source>
        <dbReference type="ARBA" id="ARBA00022475"/>
    </source>
</evidence>
<proteinExistence type="inferred from homology"/>
<feature type="transmembrane region" description="Helical" evidence="7">
    <location>
        <begin position="655"/>
        <end position="677"/>
    </location>
</feature>
<evidence type="ECO:0000256" key="6">
    <source>
        <dbReference type="ARBA" id="ARBA00023136"/>
    </source>
</evidence>